<sequence length="273" mass="29025">MPSSSVITSVDDLISDDPIVTSPGSEVAGELDFSDSEKSGLTSPNLVSSMHQHHHPLSNPGSLSSLPSSREGSTTMSSSCSKISKSYEERKTSSSSSTSKVTAEKALANSSNLTRVQAGDVSFQEQTAAARQSSRTFDSESGILAEKASGMRHRQRILASGDRFQAESSTAAVSGTKVSGSGFTSQNVEKASSSQRATLRSSGELTRESVQSSSKKMSFSAVSRSSSLLNATQINQMMNMKLSMEELDKFFLELDDLETITPSTNLSNVQKPL</sequence>
<feature type="compositionally biased region" description="Polar residues" evidence="1">
    <location>
        <begin position="175"/>
        <end position="204"/>
    </location>
</feature>
<evidence type="ECO:0000313" key="2">
    <source>
        <dbReference type="EMBL" id="QQP37921.1"/>
    </source>
</evidence>
<feature type="compositionally biased region" description="Low complexity" evidence="1">
    <location>
        <begin position="57"/>
        <end position="84"/>
    </location>
</feature>
<accession>A0A7T8GUP2</accession>
<dbReference type="EMBL" id="CP045902">
    <property type="protein sequence ID" value="QQP37921.1"/>
    <property type="molecule type" value="Genomic_DNA"/>
</dbReference>
<protein>
    <submittedName>
        <fullName evidence="2">Sterile alpha and TIR motif-containing protein 1</fullName>
    </submittedName>
</protein>
<proteinExistence type="predicted"/>
<keyword evidence="3" id="KW-1185">Reference proteome</keyword>
<organism evidence="2 3">
    <name type="scientific">Caligus rogercresseyi</name>
    <name type="common">Sea louse</name>
    <dbReference type="NCBI Taxonomy" id="217165"/>
    <lineage>
        <taxon>Eukaryota</taxon>
        <taxon>Metazoa</taxon>
        <taxon>Ecdysozoa</taxon>
        <taxon>Arthropoda</taxon>
        <taxon>Crustacea</taxon>
        <taxon>Multicrustacea</taxon>
        <taxon>Hexanauplia</taxon>
        <taxon>Copepoda</taxon>
        <taxon>Siphonostomatoida</taxon>
        <taxon>Caligidae</taxon>
        <taxon>Caligus</taxon>
    </lineage>
</organism>
<gene>
    <name evidence="2" type="ORF">FKW44_018361</name>
</gene>
<evidence type="ECO:0000256" key="1">
    <source>
        <dbReference type="SAM" id="MobiDB-lite"/>
    </source>
</evidence>
<evidence type="ECO:0000313" key="3">
    <source>
        <dbReference type="Proteomes" id="UP000595437"/>
    </source>
</evidence>
<dbReference type="AlphaFoldDB" id="A0A7T8GUP2"/>
<feature type="region of interest" description="Disordered" evidence="1">
    <location>
        <begin position="175"/>
        <end position="217"/>
    </location>
</feature>
<feature type="region of interest" description="Disordered" evidence="1">
    <location>
        <begin position="1"/>
        <end position="119"/>
    </location>
</feature>
<reference evidence="3" key="1">
    <citation type="submission" date="2021-01" db="EMBL/GenBank/DDBJ databases">
        <title>Caligus Genome Assembly.</title>
        <authorList>
            <person name="Gallardo-Escarate C."/>
        </authorList>
    </citation>
    <scope>NUCLEOTIDE SEQUENCE [LARGE SCALE GENOMIC DNA]</scope>
</reference>
<name>A0A7T8GUP2_CALRO</name>
<dbReference type="Proteomes" id="UP000595437">
    <property type="component" value="Chromosome 13"/>
</dbReference>
<dbReference type="OrthoDB" id="202764at2759"/>
<feature type="compositionally biased region" description="Polar residues" evidence="1">
    <location>
        <begin position="39"/>
        <end position="50"/>
    </location>
</feature>
<feature type="compositionally biased region" description="Low complexity" evidence="1">
    <location>
        <begin position="93"/>
        <end position="105"/>
    </location>
</feature>